<evidence type="ECO:0000256" key="6">
    <source>
        <dbReference type="ARBA" id="ARBA00022679"/>
    </source>
</evidence>
<dbReference type="Proteomes" id="UP000178849">
    <property type="component" value="Unassembled WGS sequence"/>
</dbReference>
<comment type="catalytic activity">
    <reaction evidence="12">
        <text>a di-trans,poly-cis-dolichyl phosphate + UDP-alpha-D-glucose = a di-trans,poly-cis-dolichyl beta-D-glucosyl phosphate + UDP</text>
        <dbReference type="Rhea" id="RHEA:15401"/>
        <dbReference type="Rhea" id="RHEA-COMP:19498"/>
        <dbReference type="Rhea" id="RHEA-COMP:19502"/>
        <dbReference type="ChEBI" id="CHEBI:57525"/>
        <dbReference type="ChEBI" id="CHEBI:57683"/>
        <dbReference type="ChEBI" id="CHEBI:58223"/>
        <dbReference type="ChEBI" id="CHEBI:58885"/>
        <dbReference type="EC" id="2.4.1.117"/>
    </reaction>
    <physiologicalReaction direction="left-to-right" evidence="12">
        <dbReference type="Rhea" id="RHEA:15402"/>
    </physiologicalReaction>
</comment>
<dbReference type="CDD" id="cd04188">
    <property type="entry name" value="DPG_synthase"/>
    <property type="match status" value="1"/>
</dbReference>
<keyword evidence="11" id="KW-0472">Membrane</keyword>
<dbReference type="GO" id="GO:0004581">
    <property type="term" value="F:dolichyl-phosphate beta-glucosyltransferase activity"/>
    <property type="evidence" value="ECO:0007669"/>
    <property type="project" value="UniProtKB-EC"/>
</dbReference>
<comment type="subcellular location">
    <subcellularLocation>
        <location evidence="1">Endoplasmic reticulum membrane</location>
        <topology evidence="1">Single-pass membrane protein</topology>
    </subcellularLocation>
</comment>
<comment type="pathway">
    <text evidence="2">Protein modification; protein glycosylation.</text>
</comment>
<keyword evidence="5" id="KW-0328">Glycosyltransferase</keyword>
<evidence type="ECO:0000256" key="1">
    <source>
        <dbReference type="ARBA" id="ARBA00004389"/>
    </source>
</evidence>
<reference evidence="14 15" key="1">
    <citation type="journal article" date="2016" name="Nat. Commun.">
        <title>Thousands of microbial genomes shed light on interconnected biogeochemical processes in an aquifer system.</title>
        <authorList>
            <person name="Anantharaman K."/>
            <person name="Brown C.T."/>
            <person name="Hug L.A."/>
            <person name="Sharon I."/>
            <person name="Castelle C.J."/>
            <person name="Probst A.J."/>
            <person name="Thomas B.C."/>
            <person name="Singh A."/>
            <person name="Wilkins M.J."/>
            <person name="Karaoz U."/>
            <person name="Brodie E.L."/>
            <person name="Williams K.H."/>
            <person name="Hubbard S.S."/>
            <person name="Banfield J.F."/>
        </authorList>
    </citation>
    <scope>NUCLEOTIDE SEQUENCE [LARGE SCALE GENOMIC DNA]</scope>
</reference>
<feature type="domain" description="Glycosyltransferase 2-like" evidence="13">
    <location>
        <begin position="4"/>
        <end position="168"/>
    </location>
</feature>
<keyword evidence="7" id="KW-0812">Transmembrane</keyword>
<dbReference type="SUPFAM" id="SSF53448">
    <property type="entry name" value="Nucleotide-diphospho-sugar transferases"/>
    <property type="match status" value="1"/>
</dbReference>
<keyword evidence="10" id="KW-1133">Transmembrane helix</keyword>
<gene>
    <name evidence="14" type="ORF">A2927_00110</name>
</gene>
<proteinExistence type="inferred from homology"/>
<comment type="similarity">
    <text evidence="3">Belongs to the glycosyltransferase 2 family.</text>
</comment>
<dbReference type="STRING" id="1798550.A2927_00110"/>
<evidence type="ECO:0000256" key="2">
    <source>
        <dbReference type="ARBA" id="ARBA00004922"/>
    </source>
</evidence>
<evidence type="ECO:0000256" key="10">
    <source>
        <dbReference type="ARBA" id="ARBA00022989"/>
    </source>
</evidence>
<dbReference type="InterPro" id="IPR001173">
    <property type="entry name" value="Glyco_trans_2-like"/>
</dbReference>
<organism evidence="14 15">
    <name type="scientific">Candidatus Komeilibacteria bacterium RIFCSPLOWO2_01_FULL_45_10</name>
    <dbReference type="NCBI Taxonomy" id="1798550"/>
    <lineage>
        <taxon>Bacteria</taxon>
        <taxon>Candidatus Komeiliibacteriota</taxon>
    </lineage>
</organism>
<dbReference type="AlphaFoldDB" id="A0A1G2BKE2"/>
<evidence type="ECO:0000256" key="12">
    <source>
        <dbReference type="ARBA" id="ARBA00045097"/>
    </source>
</evidence>
<dbReference type="EC" id="2.4.1.117" evidence="4"/>
<evidence type="ECO:0000256" key="7">
    <source>
        <dbReference type="ARBA" id="ARBA00022692"/>
    </source>
</evidence>
<keyword evidence="8" id="KW-0256">Endoplasmic reticulum</keyword>
<dbReference type="Pfam" id="PF00535">
    <property type="entry name" value="Glycos_transf_2"/>
    <property type="match status" value="1"/>
</dbReference>
<dbReference type="GO" id="GO:0006487">
    <property type="term" value="P:protein N-linked glycosylation"/>
    <property type="evidence" value="ECO:0007669"/>
    <property type="project" value="TreeGrafter"/>
</dbReference>
<evidence type="ECO:0000313" key="15">
    <source>
        <dbReference type="Proteomes" id="UP000178849"/>
    </source>
</evidence>
<keyword evidence="6" id="KW-0808">Transferase</keyword>
<protein>
    <recommendedName>
        <fullName evidence="4">dolichyl-phosphate beta-glucosyltransferase</fullName>
        <ecNumber evidence="4">2.4.1.117</ecNumber>
    </recommendedName>
</protein>
<dbReference type="EMBL" id="MHKL01000009">
    <property type="protein sequence ID" value="OGY89708.1"/>
    <property type="molecule type" value="Genomic_DNA"/>
</dbReference>
<dbReference type="Gene3D" id="3.90.550.10">
    <property type="entry name" value="Spore Coat Polysaccharide Biosynthesis Protein SpsA, Chain A"/>
    <property type="match status" value="1"/>
</dbReference>
<evidence type="ECO:0000256" key="9">
    <source>
        <dbReference type="ARBA" id="ARBA00022968"/>
    </source>
</evidence>
<keyword evidence="9" id="KW-0735">Signal-anchor</keyword>
<evidence type="ECO:0000256" key="3">
    <source>
        <dbReference type="ARBA" id="ARBA00006739"/>
    </source>
</evidence>
<dbReference type="PANTHER" id="PTHR10859">
    <property type="entry name" value="GLYCOSYL TRANSFERASE"/>
    <property type="match status" value="1"/>
</dbReference>
<evidence type="ECO:0000256" key="11">
    <source>
        <dbReference type="ARBA" id="ARBA00023136"/>
    </source>
</evidence>
<dbReference type="InterPro" id="IPR029044">
    <property type="entry name" value="Nucleotide-diphossugar_trans"/>
</dbReference>
<evidence type="ECO:0000259" key="13">
    <source>
        <dbReference type="Pfam" id="PF00535"/>
    </source>
</evidence>
<dbReference type="InterPro" id="IPR035518">
    <property type="entry name" value="DPG_synthase"/>
</dbReference>
<accession>A0A1G2BKE2</accession>
<evidence type="ECO:0000256" key="5">
    <source>
        <dbReference type="ARBA" id="ARBA00022676"/>
    </source>
</evidence>
<evidence type="ECO:0000256" key="8">
    <source>
        <dbReference type="ARBA" id="ARBA00022824"/>
    </source>
</evidence>
<evidence type="ECO:0000256" key="4">
    <source>
        <dbReference type="ARBA" id="ARBA00012583"/>
    </source>
</evidence>
<dbReference type="PANTHER" id="PTHR10859:SF91">
    <property type="entry name" value="DOLICHYL-PHOSPHATE BETA-GLUCOSYLTRANSFERASE"/>
    <property type="match status" value="1"/>
</dbReference>
<evidence type="ECO:0000313" key="14">
    <source>
        <dbReference type="EMBL" id="OGY89708.1"/>
    </source>
</evidence>
<name>A0A1G2BKE2_9BACT</name>
<comment type="caution">
    <text evidence="14">The sequence shown here is derived from an EMBL/GenBank/DDBJ whole genome shotgun (WGS) entry which is preliminary data.</text>
</comment>
<sequence>MKISVIIPVFNEEKVIASALEAIYNYLNRQRFFSDFEVIIVNDGSTDNTLAIIENQDYPSLKIINQPVNLGKGAAVKAGMENASGGWQLFLDADYSTPITEVEKILPFLNQADIFIGSRALKDSEILLHQPIIKEWLGKLGNAGIGLFLGLPFKDTQCGFKLFSRKSLVIFKKQTLRRWGFDFELLFLAKKYGLTVKEIAINWTNNQHSKVKKIDYLKTFFELLKIYFNNLTNKYDI</sequence>